<dbReference type="PATRIC" id="fig|1703770.3.peg.479"/>
<dbReference type="PANTHER" id="PTHR42754">
    <property type="entry name" value="ENDOGLUCANASE"/>
    <property type="match status" value="1"/>
</dbReference>
<dbReference type="InterPro" id="IPR011047">
    <property type="entry name" value="Quinoprotein_ADH-like_sf"/>
</dbReference>
<accession>A0A0S7WQ87</accession>
<evidence type="ECO:0000259" key="1">
    <source>
        <dbReference type="Pfam" id="PF13860"/>
    </source>
</evidence>
<dbReference type="InterPro" id="IPR025965">
    <property type="entry name" value="FlgD/Vpr_Ig-like"/>
</dbReference>
<evidence type="ECO:0000313" key="2">
    <source>
        <dbReference type="EMBL" id="KPJ52314.1"/>
    </source>
</evidence>
<dbReference type="InterPro" id="IPR015919">
    <property type="entry name" value="Cadherin-like_sf"/>
</dbReference>
<evidence type="ECO:0000313" key="3">
    <source>
        <dbReference type="Proteomes" id="UP000052008"/>
    </source>
</evidence>
<name>A0A0S7WQ87_UNCT6</name>
<protein>
    <recommendedName>
        <fullName evidence="1">FlgD/Vpr Ig-like domain-containing protein</fullName>
    </recommendedName>
</protein>
<dbReference type="Proteomes" id="UP000052008">
    <property type="component" value="Unassembled WGS sequence"/>
</dbReference>
<dbReference type="EMBL" id="LIZS01000065">
    <property type="protein sequence ID" value="KPJ52314.1"/>
    <property type="molecule type" value="Genomic_DNA"/>
</dbReference>
<feature type="domain" description="FlgD/Vpr Ig-like" evidence="1">
    <location>
        <begin position="528"/>
        <end position="573"/>
    </location>
</feature>
<dbReference type="PANTHER" id="PTHR42754:SF1">
    <property type="entry name" value="LIPOPROTEIN"/>
    <property type="match status" value="1"/>
</dbReference>
<dbReference type="Gene3D" id="2.60.40.10">
    <property type="entry name" value="Immunoglobulins"/>
    <property type="match status" value="1"/>
</dbReference>
<dbReference type="GO" id="GO:0016020">
    <property type="term" value="C:membrane"/>
    <property type="evidence" value="ECO:0007669"/>
    <property type="project" value="InterPro"/>
</dbReference>
<proteinExistence type="predicted"/>
<dbReference type="STRING" id="1703770.AMJ39_08145"/>
<sequence length="591" mass="62574">MAGMAVMVTAVLTVLLTLLVPVAAVAQISFERTYGDTLWEEGASVAQTADGGYIISGYTDSFGAGGGDVYLIRTDMWGDTVWTRTYGGADDEYGHSVEERPDGGFMIAGDTRSFGAGGSDVYLIRTNAMGDTIATRTYGGTENDLARSLRRTAGGGYVIAGFTASFGAGATDVYLIKTGVGGDTIWTRTYGGEPSDGAYVVKQTPDGGYFLAGNTYSYGAGGSDVYLIKTDDLGDTMWTRTYGGTSNESAYSAARTADGGYILAGYTTSYGAGQGDVYLIKTDDVGDTAWTRTYGGAEWDGGSSVKQTDDGGYIIAGVTASFGAGGYDLWLLKTDDVGDTVWTRTYGEGYDDEGLSVQQTADGGYVVAGYTGGGLDQIYADLYLVKTDADGLVGVNHAPDLFDQPDTTVAEEEYLTFTLEAIDPELDTIWFSSPLLPAGATLDSAGGVFEWTPDDQQAGVYVVTFIATDVGEPALADTEETQITVTEVGVSGDEDGLPVRAQYLAQNRPNPFGSSTAISYSVRERQPVSLRIYDIRGALVRELLGGTVGAGVHRVSWDGRDGRGREVGSGVYFCHLVARDWAETRRMVLLR</sequence>
<dbReference type="InterPro" id="IPR013783">
    <property type="entry name" value="Ig-like_fold"/>
</dbReference>
<dbReference type="Pfam" id="PF05345">
    <property type="entry name" value="He_PIG"/>
    <property type="match status" value="1"/>
</dbReference>
<comment type="caution">
    <text evidence="2">The sequence shown here is derived from an EMBL/GenBank/DDBJ whole genome shotgun (WGS) entry which is preliminary data.</text>
</comment>
<dbReference type="SUPFAM" id="SSF49313">
    <property type="entry name" value="Cadherin-like"/>
    <property type="match status" value="1"/>
</dbReference>
<reference evidence="2 3" key="1">
    <citation type="journal article" date="2015" name="Microbiome">
        <title>Genomic resolution of linkages in carbon, nitrogen, and sulfur cycling among widespread estuary sediment bacteria.</title>
        <authorList>
            <person name="Baker B.J."/>
            <person name="Lazar C.S."/>
            <person name="Teske A.P."/>
            <person name="Dick G.J."/>
        </authorList>
    </citation>
    <scope>NUCLEOTIDE SEQUENCE [LARGE SCALE GENOMIC DNA]</scope>
    <source>
        <strain evidence="2">DG_24</strain>
    </source>
</reference>
<dbReference type="AlphaFoldDB" id="A0A0S7WQ87"/>
<organism evidence="2 3">
    <name type="scientific">candidate division TA06 bacterium DG_24</name>
    <dbReference type="NCBI Taxonomy" id="1703770"/>
    <lineage>
        <taxon>Bacteria</taxon>
        <taxon>Bacteria division TA06</taxon>
    </lineage>
</organism>
<gene>
    <name evidence="2" type="ORF">AMJ39_08145</name>
</gene>
<dbReference type="Gene3D" id="2.60.40.4070">
    <property type="match status" value="1"/>
</dbReference>
<dbReference type="Pfam" id="PF13860">
    <property type="entry name" value="FlgD_ig"/>
    <property type="match status" value="1"/>
</dbReference>
<dbReference type="SUPFAM" id="SSF50998">
    <property type="entry name" value="Quinoprotein alcohol dehydrogenase-like"/>
    <property type="match status" value="1"/>
</dbReference>
<dbReference type="GO" id="GO:0005509">
    <property type="term" value="F:calcium ion binding"/>
    <property type="evidence" value="ECO:0007669"/>
    <property type="project" value="InterPro"/>
</dbReference>